<dbReference type="EMBL" id="WVTB01000037">
    <property type="protein sequence ID" value="KAF3806144.1"/>
    <property type="molecule type" value="Genomic_DNA"/>
</dbReference>
<accession>A0A8H4CLS9</accession>
<organism evidence="1 2">
    <name type="scientific">Colletotrichum gloeosporioides</name>
    <name type="common">Anthracnose fungus</name>
    <name type="synonym">Glomerella cingulata</name>
    <dbReference type="NCBI Taxonomy" id="474922"/>
    <lineage>
        <taxon>Eukaryota</taxon>
        <taxon>Fungi</taxon>
        <taxon>Dikarya</taxon>
        <taxon>Ascomycota</taxon>
        <taxon>Pezizomycotina</taxon>
        <taxon>Sordariomycetes</taxon>
        <taxon>Hypocreomycetidae</taxon>
        <taxon>Glomerellales</taxon>
        <taxon>Glomerellaceae</taxon>
        <taxon>Colletotrichum</taxon>
        <taxon>Colletotrichum gloeosporioides species complex</taxon>
    </lineage>
</organism>
<dbReference type="AlphaFoldDB" id="A0A8H4CLS9"/>
<name>A0A8H4CLS9_COLGL</name>
<gene>
    <name evidence="1" type="ORF">GCG54_00004470</name>
</gene>
<reference evidence="1" key="1">
    <citation type="journal article" date="2020" name="Phytopathology">
        <title>Genome sequence and comparative analysis of Colletotrichum gloeosporioides isolated from Liriodendron leaves.</title>
        <authorList>
            <person name="Fu F.F."/>
            <person name="Hao Z."/>
            <person name="Wang P."/>
            <person name="Lu Y."/>
            <person name="Xue L.J."/>
            <person name="Wei G."/>
            <person name="Tian Y."/>
            <person name="Baishi H."/>
            <person name="Xu H."/>
            <person name="Shi J."/>
            <person name="Cheng T."/>
            <person name="Wang G."/>
            <person name="Yi Y."/>
            <person name="Chen J."/>
        </authorList>
    </citation>
    <scope>NUCLEOTIDE SEQUENCE</scope>
    <source>
        <strain evidence="1">Lc1</strain>
    </source>
</reference>
<dbReference type="GeneID" id="69011625"/>
<dbReference type="RefSeq" id="XP_045265303.1">
    <property type="nucleotide sequence ID" value="XM_045404519.1"/>
</dbReference>
<protein>
    <submittedName>
        <fullName evidence="1">Uncharacterized protein</fullName>
    </submittedName>
</protein>
<keyword evidence="2" id="KW-1185">Reference proteome</keyword>
<dbReference type="Proteomes" id="UP000613401">
    <property type="component" value="Unassembled WGS sequence"/>
</dbReference>
<evidence type="ECO:0000313" key="1">
    <source>
        <dbReference type="EMBL" id="KAF3806144.1"/>
    </source>
</evidence>
<proteinExistence type="predicted"/>
<reference evidence="1" key="2">
    <citation type="submission" date="2020-03" db="EMBL/GenBank/DDBJ databases">
        <authorList>
            <person name="Fu F.-F."/>
            <person name="Chen J."/>
        </authorList>
    </citation>
    <scope>NUCLEOTIDE SEQUENCE</scope>
    <source>
        <strain evidence="1">Lc1</strain>
    </source>
</reference>
<comment type="caution">
    <text evidence="1">The sequence shown here is derived from an EMBL/GenBank/DDBJ whole genome shotgun (WGS) entry which is preliminary data.</text>
</comment>
<sequence>MFSSPPLAECRVFTTAFFPVNHYKACRDVDTGAPVVDDAVTICTPSPQFAVPPRDWAKVQKICRTVAFRDLEMSDSQLSSHLKREISGARMNETHYVTIL</sequence>
<evidence type="ECO:0000313" key="2">
    <source>
        <dbReference type="Proteomes" id="UP000613401"/>
    </source>
</evidence>